<gene>
    <name evidence="3" type="ORF">IDM49_00140</name>
</gene>
<evidence type="ECO:0000259" key="2">
    <source>
        <dbReference type="Pfam" id="PF12089"/>
    </source>
</evidence>
<dbReference type="Pfam" id="PF12089">
    <property type="entry name" value="DUF3566"/>
    <property type="match status" value="1"/>
</dbReference>
<keyword evidence="4" id="KW-1185">Reference proteome</keyword>
<feature type="domain" description="DUF3566" evidence="2">
    <location>
        <begin position="10"/>
        <end position="126"/>
    </location>
</feature>
<dbReference type="EMBL" id="CP061539">
    <property type="protein sequence ID" value="QNV38763.1"/>
    <property type="molecule type" value="Genomic_DNA"/>
</dbReference>
<keyword evidence="1" id="KW-0812">Transmembrane</keyword>
<reference evidence="3 4" key="1">
    <citation type="submission" date="2020-09" db="EMBL/GenBank/DDBJ databases">
        <title>Investigation of environmental microbes.</title>
        <authorList>
            <person name="Ou Y."/>
            <person name="Kang Q."/>
        </authorList>
    </citation>
    <scope>NUCLEOTIDE SEQUENCE [LARGE SCALE GENOMIC DNA]</scope>
    <source>
        <strain evidence="3 4">KJZ-14</strain>
    </source>
</reference>
<dbReference type="KEGG" id="rter:IDM49_00140"/>
<sequence>MRPAPRSKVRRARLVVAKVDTWSVAKLIFLLSVALGIVTVVSSVILWLVMQATGAFDGINELITMLGTTGNSVEVQQVLTLGQVALFSTILSVINVVLFTLLGVIAAMLYNVAAKLVGGIGVTLTDD</sequence>
<evidence type="ECO:0000313" key="3">
    <source>
        <dbReference type="EMBL" id="QNV38763.1"/>
    </source>
</evidence>
<evidence type="ECO:0000256" key="1">
    <source>
        <dbReference type="SAM" id="Phobius"/>
    </source>
</evidence>
<evidence type="ECO:0000313" key="4">
    <source>
        <dbReference type="Proteomes" id="UP000516404"/>
    </source>
</evidence>
<accession>A0A7H2BGG7</accession>
<keyword evidence="1" id="KW-1133">Transmembrane helix</keyword>
<keyword evidence="1" id="KW-0472">Membrane</keyword>
<feature type="transmembrane region" description="Helical" evidence="1">
    <location>
        <begin position="84"/>
        <end position="110"/>
    </location>
</feature>
<name>A0A7H2BGG7_9MICC</name>
<dbReference type="AlphaFoldDB" id="A0A7H2BGG7"/>
<protein>
    <submittedName>
        <fullName evidence="3">DUF3566 domain-containing protein</fullName>
    </submittedName>
</protein>
<proteinExistence type="predicted"/>
<organism evidence="3 4">
    <name type="scientific">Rothia terrae</name>
    <dbReference type="NCBI Taxonomy" id="396015"/>
    <lineage>
        <taxon>Bacteria</taxon>
        <taxon>Bacillati</taxon>
        <taxon>Actinomycetota</taxon>
        <taxon>Actinomycetes</taxon>
        <taxon>Micrococcales</taxon>
        <taxon>Micrococcaceae</taxon>
        <taxon>Rothia</taxon>
    </lineage>
</organism>
<dbReference type="InterPro" id="IPR021949">
    <property type="entry name" value="DUF3566_TM"/>
</dbReference>
<feature type="transmembrane region" description="Helical" evidence="1">
    <location>
        <begin position="27"/>
        <end position="50"/>
    </location>
</feature>
<dbReference type="Proteomes" id="UP000516404">
    <property type="component" value="Chromosome"/>
</dbReference>